<dbReference type="EMBL" id="PDXA01000022">
    <property type="protein sequence ID" value="RYN48800.1"/>
    <property type="molecule type" value="Genomic_DNA"/>
</dbReference>
<evidence type="ECO:0000313" key="3">
    <source>
        <dbReference type="Proteomes" id="UP000292402"/>
    </source>
</evidence>
<gene>
    <name evidence="2" type="ORF">AA0114_g6981</name>
</gene>
<sequence>MRSNERRSRVFQTIEGRKSNSGKRSNGSPSDKKIRNRIYHFTKEKVYDEWLTPPLLSKKCPCKGHKTPVGGTASPSQLGTLRYRAFTQVCKQIRTEFRPIWLRQSCFRMELPAVAQFIKKHYPRVTDYQNAPKLLLISWEDGLLEDEFGEVYDDFDGLDEDSMEGVLTDITLLVRLRAHCPTFTVKFISRRVLEDDVPNRPCGDCGHSIYCACDDSCDHENAFDTARLEMDASYWYLKGLNAFLSNSNDFWLKILRDTVRVGTLVEFTFDIHTQRPTIFIRFSQGCAPKGFNLKNMYSCSLTLFDRLGMLDLKHYELLDYVIGEATGKYTRHLGEHGLQVHYNQIYLDGRTIASWKRGEKAKASTP</sequence>
<accession>A0A4Q4MG73</accession>
<dbReference type="AlphaFoldDB" id="A0A4Q4MG73"/>
<organism evidence="2 3">
    <name type="scientific">Alternaria tenuissima</name>
    <dbReference type="NCBI Taxonomy" id="119927"/>
    <lineage>
        <taxon>Eukaryota</taxon>
        <taxon>Fungi</taxon>
        <taxon>Dikarya</taxon>
        <taxon>Ascomycota</taxon>
        <taxon>Pezizomycotina</taxon>
        <taxon>Dothideomycetes</taxon>
        <taxon>Pleosporomycetidae</taxon>
        <taxon>Pleosporales</taxon>
        <taxon>Pleosporineae</taxon>
        <taxon>Pleosporaceae</taxon>
        <taxon>Alternaria</taxon>
        <taxon>Alternaria sect. Alternaria</taxon>
        <taxon>Alternaria alternata complex</taxon>
    </lineage>
</organism>
<evidence type="ECO:0000313" key="2">
    <source>
        <dbReference type="EMBL" id="RYN48800.1"/>
    </source>
</evidence>
<proteinExistence type="predicted"/>
<evidence type="ECO:0000256" key="1">
    <source>
        <dbReference type="SAM" id="MobiDB-lite"/>
    </source>
</evidence>
<dbReference type="Proteomes" id="UP000292402">
    <property type="component" value="Unassembled WGS sequence"/>
</dbReference>
<name>A0A4Q4MG73_9PLEO</name>
<feature type="region of interest" description="Disordered" evidence="1">
    <location>
        <begin position="1"/>
        <end position="35"/>
    </location>
</feature>
<protein>
    <submittedName>
        <fullName evidence="2">Uncharacterized protein</fullName>
    </submittedName>
</protein>
<reference evidence="3" key="1">
    <citation type="journal article" date="2019" name="bioRxiv">
        <title>Genomics, evolutionary history and diagnostics of the Alternaria alternata species group including apple and Asian pear pathotypes.</title>
        <authorList>
            <person name="Armitage A.D."/>
            <person name="Cockerton H.M."/>
            <person name="Sreenivasaprasad S."/>
            <person name="Woodhall J.W."/>
            <person name="Lane C.R."/>
            <person name="Harrison R.J."/>
            <person name="Clarkson J.P."/>
        </authorList>
    </citation>
    <scope>NUCLEOTIDE SEQUENCE [LARGE SCALE GENOMIC DNA]</scope>
    <source>
        <strain evidence="3">FERA 1082</strain>
    </source>
</reference>
<comment type="caution">
    <text evidence="2">The sequence shown here is derived from an EMBL/GenBank/DDBJ whole genome shotgun (WGS) entry which is preliminary data.</text>
</comment>